<sequence length="64" mass="7607">MSVAHNLHKRTGSKKSNSQQYEIIQIKINTRSNKPFFRRNFHVIIIFILCYSTTSFDFDIDSIR</sequence>
<keyword evidence="2" id="KW-1185">Reference proteome</keyword>
<proteinExistence type="predicted"/>
<name>A0A915JBU6_ROMCU</name>
<reference evidence="3" key="1">
    <citation type="submission" date="2022-11" db="UniProtKB">
        <authorList>
            <consortium name="WormBaseParasite"/>
        </authorList>
    </citation>
    <scope>IDENTIFICATION</scope>
</reference>
<organism evidence="2 3">
    <name type="scientific">Romanomermis culicivorax</name>
    <name type="common">Nematode worm</name>
    <dbReference type="NCBI Taxonomy" id="13658"/>
    <lineage>
        <taxon>Eukaryota</taxon>
        <taxon>Metazoa</taxon>
        <taxon>Ecdysozoa</taxon>
        <taxon>Nematoda</taxon>
        <taxon>Enoplea</taxon>
        <taxon>Dorylaimia</taxon>
        <taxon>Mermithida</taxon>
        <taxon>Mermithoidea</taxon>
        <taxon>Mermithidae</taxon>
        <taxon>Romanomermis</taxon>
    </lineage>
</organism>
<evidence type="ECO:0000313" key="2">
    <source>
        <dbReference type="Proteomes" id="UP000887565"/>
    </source>
</evidence>
<feature type="transmembrane region" description="Helical" evidence="1">
    <location>
        <begin position="41"/>
        <end position="58"/>
    </location>
</feature>
<keyword evidence="1" id="KW-0472">Membrane</keyword>
<accession>A0A915JBU6</accession>
<keyword evidence="1" id="KW-0812">Transmembrane</keyword>
<dbReference type="WBParaSite" id="nRc.2.0.1.t23968-RA">
    <property type="protein sequence ID" value="nRc.2.0.1.t23968-RA"/>
    <property type="gene ID" value="nRc.2.0.1.g23968"/>
</dbReference>
<dbReference type="Proteomes" id="UP000887565">
    <property type="component" value="Unplaced"/>
</dbReference>
<protein>
    <submittedName>
        <fullName evidence="3">Ovule protein</fullName>
    </submittedName>
</protein>
<evidence type="ECO:0000256" key="1">
    <source>
        <dbReference type="SAM" id="Phobius"/>
    </source>
</evidence>
<evidence type="ECO:0000313" key="3">
    <source>
        <dbReference type="WBParaSite" id="nRc.2.0.1.t23968-RA"/>
    </source>
</evidence>
<keyword evidence="1" id="KW-1133">Transmembrane helix</keyword>
<dbReference type="AlphaFoldDB" id="A0A915JBU6"/>